<keyword evidence="3" id="KW-1185">Reference proteome</keyword>
<dbReference type="InterPro" id="IPR013785">
    <property type="entry name" value="Aldolase_TIM"/>
</dbReference>
<sequence>MVFVFSDQGRLAMSDQGGGVSGSDYPLLAVLPPIPAQSLGSQRFKETYGTRYALYGGAMANAISSEDMVIEMGRAGMMASFGAGGLLPARIEEAIIKIKSALPNGPYLFNMLNSPFEPLMEQRAVDLYLQHGIRAIEASAYLGMTRGLVRYRASGLSLDQQGGVVIGNRIIAKVSRKEVARHFLSPAPEDMLRKLVEDGEISEQQAQLARRVPVADDITVEADSGGHTDNRPLVALLPVMLAYRASLQEKYHYAEPVRIGAGGGISTPAAALAAFMMGADYLVTGSINQACVESGASDEVRAMLAQAEMTDVIMAPASDMFEMGVKVQVLKRGTLFPMRAGKLYELYSRYNSIEELPASERENLESEIFQRSLEEVWVETVAFFKERDPRQIEKAAQDAHYKMALIFRWYLGLSSRWAARAEASRKMDYQVWCGPSMGAFNDWARGTRFEAIENRKVVDVNRTLLEECAYLSRVQMLRMQGIELPFS</sequence>
<dbReference type="InterPro" id="IPR049489">
    <property type="entry name" value="FabD-like_helical_ins"/>
</dbReference>
<dbReference type="Gene3D" id="3.20.20.70">
    <property type="entry name" value="Aldolase class I"/>
    <property type="match status" value="2"/>
</dbReference>
<dbReference type="EMBL" id="LGCL01000040">
    <property type="protein sequence ID" value="KPL72111.1"/>
    <property type="molecule type" value="Genomic_DNA"/>
</dbReference>
<evidence type="ECO:0000259" key="1">
    <source>
        <dbReference type="Pfam" id="PF21607"/>
    </source>
</evidence>
<dbReference type="PATRIC" id="fig|1134406.4.peg.3639"/>
<reference evidence="2 3" key="1">
    <citation type="submission" date="2015-07" db="EMBL/GenBank/DDBJ databases">
        <title>Genome sequence of Ornatilinea apprima DSM 23815.</title>
        <authorList>
            <person name="Hemp J."/>
            <person name="Ward L.M."/>
            <person name="Pace L.A."/>
            <person name="Fischer W.W."/>
        </authorList>
    </citation>
    <scope>NUCLEOTIDE SEQUENCE [LARGE SCALE GENOMIC DNA]</scope>
    <source>
        <strain evidence="2 3">P3M-1</strain>
    </source>
</reference>
<dbReference type="SUPFAM" id="SSF51412">
    <property type="entry name" value="Inosine monophosphate dehydrogenase (IMPDH)"/>
    <property type="match status" value="1"/>
</dbReference>
<evidence type="ECO:0000313" key="3">
    <source>
        <dbReference type="Proteomes" id="UP000050417"/>
    </source>
</evidence>
<feature type="domain" description="[Acyl-carrier-protein] S-malonyltransferase-like inserted helical" evidence="1">
    <location>
        <begin position="350"/>
        <end position="429"/>
    </location>
</feature>
<keyword evidence="2" id="KW-0560">Oxidoreductase</keyword>
<dbReference type="AlphaFoldDB" id="A0A0P6XKM7"/>
<dbReference type="InterPro" id="IPR014179">
    <property type="entry name" value="PfaD-like_TIM-barrel"/>
</dbReference>
<proteinExistence type="predicted"/>
<protein>
    <submittedName>
        <fullName evidence="2">2-nitropropane dioxygenase</fullName>
    </submittedName>
</protein>
<name>A0A0P6XKM7_9CHLR</name>
<comment type="caution">
    <text evidence="2">The sequence shown here is derived from an EMBL/GenBank/DDBJ whole genome shotgun (WGS) entry which is preliminary data.</text>
</comment>
<dbReference type="CDD" id="cd04742">
    <property type="entry name" value="NPD_FabD"/>
    <property type="match status" value="1"/>
</dbReference>
<dbReference type="Proteomes" id="UP000050417">
    <property type="component" value="Unassembled WGS sequence"/>
</dbReference>
<dbReference type="Pfam" id="PF21607">
    <property type="entry name" value="FabD_helical_ins"/>
    <property type="match status" value="1"/>
</dbReference>
<keyword evidence="2" id="KW-0223">Dioxygenase</keyword>
<dbReference type="GO" id="GO:0051213">
    <property type="term" value="F:dioxygenase activity"/>
    <property type="evidence" value="ECO:0007669"/>
    <property type="project" value="UniProtKB-KW"/>
</dbReference>
<gene>
    <name evidence="2" type="ORF">ADN00_16025</name>
</gene>
<dbReference type="PANTHER" id="PTHR32332:SF20">
    <property type="entry name" value="2-NITROPROPANE DIOXYGENASE-LIKE PROTEIN"/>
    <property type="match status" value="1"/>
</dbReference>
<evidence type="ECO:0000313" key="2">
    <source>
        <dbReference type="EMBL" id="KPL72111.1"/>
    </source>
</evidence>
<dbReference type="PANTHER" id="PTHR32332">
    <property type="entry name" value="2-NITROPROPANE DIOXYGENASE"/>
    <property type="match status" value="1"/>
</dbReference>
<dbReference type="NCBIfam" id="TIGR02814">
    <property type="entry name" value="pfaD_fam"/>
    <property type="match status" value="1"/>
</dbReference>
<dbReference type="STRING" id="1134406.ADN00_16025"/>
<accession>A0A0P6XKM7</accession>
<organism evidence="2 3">
    <name type="scientific">Ornatilinea apprima</name>
    <dbReference type="NCBI Taxonomy" id="1134406"/>
    <lineage>
        <taxon>Bacteria</taxon>
        <taxon>Bacillati</taxon>
        <taxon>Chloroflexota</taxon>
        <taxon>Anaerolineae</taxon>
        <taxon>Anaerolineales</taxon>
        <taxon>Anaerolineaceae</taxon>
        <taxon>Ornatilinea</taxon>
    </lineage>
</organism>